<keyword evidence="1" id="KW-0812">Transmembrane</keyword>
<gene>
    <name evidence="2" type="ordered locus">TSIB_0226</name>
</gene>
<evidence type="ECO:0000256" key="1">
    <source>
        <dbReference type="SAM" id="Phobius"/>
    </source>
</evidence>
<sequence length="60" mass="6538">MRYGAPFEDIQALLGNVTRAYIRYTLPGKSEGLNLTNTQIAGIGGAIILIGLAVFMLKRR</sequence>
<evidence type="ECO:0000313" key="3">
    <source>
        <dbReference type="Proteomes" id="UP000009079"/>
    </source>
</evidence>
<organism evidence="2 3">
    <name type="scientific">Thermococcus sibiricus (strain DSM 12597 / MM 739)</name>
    <dbReference type="NCBI Taxonomy" id="604354"/>
    <lineage>
        <taxon>Archaea</taxon>
        <taxon>Methanobacteriati</taxon>
        <taxon>Methanobacteriota</taxon>
        <taxon>Thermococci</taxon>
        <taxon>Thermococcales</taxon>
        <taxon>Thermococcaceae</taxon>
        <taxon>Thermococcus</taxon>
    </lineage>
</organism>
<name>C6A0Z8_THESM</name>
<reference evidence="2 3" key="1">
    <citation type="journal article" date="2009" name="Appl. Environ. Microbiol.">
        <title>Metabolic versatility and indigenous origin of the archaeon Thermococcus sibiricus, isolated from a siberian oil reservoir, as revealed by genome analysis.</title>
        <authorList>
            <person name="Mardanov A.V."/>
            <person name="Ravin N.V."/>
            <person name="Svetlitchnyi V.A."/>
            <person name="Beletsky A.V."/>
            <person name="Miroshnichenko M.L."/>
            <person name="Bonch-Osmolovskaya E.A."/>
            <person name="Skryabin K.G."/>
        </authorList>
    </citation>
    <scope>NUCLEOTIDE SEQUENCE [LARGE SCALE GENOMIC DNA]</scope>
    <source>
        <strain evidence="3">DSM 12597 / MM 739</strain>
    </source>
</reference>
<dbReference type="EMBL" id="CP001463">
    <property type="protein sequence ID" value="ACS89293.1"/>
    <property type="molecule type" value="Genomic_DNA"/>
</dbReference>
<dbReference type="KEGG" id="tsi:TSIB_0226"/>
<keyword evidence="1" id="KW-1133">Transmembrane helix</keyword>
<evidence type="ECO:0000313" key="2">
    <source>
        <dbReference type="EMBL" id="ACS89293.1"/>
    </source>
</evidence>
<dbReference type="HOGENOM" id="CLU_2930403_0_0_2"/>
<dbReference type="Proteomes" id="UP000009079">
    <property type="component" value="Chromosome"/>
</dbReference>
<feature type="transmembrane region" description="Helical" evidence="1">
    <location>
        <begin position="39"/>
        <end position="57"/>
    </location>
</feature>
<dbReference type="AlphaFoldDB" id="C6A0Z8"/>
<keyword evidence="1" id="KW-0472">Membrane</keyword>
<protein>
    <submittedName>
        <fullName evidence="2">Uncharacterized protein</fullName>
    </submittedName>
</protein>
<dbReference type="GeneID" id="68745762"/>
<accession>C6A0Z8</accession>
<proteinExistence type="predicted"/>
<dbReference type="RefSeq" id="WP_012766254.1">
    <property type="nucleotide sequence ID" value="NC_012883.1"/>
</dbReference>
<dbReference type="eggNOG" id="arCOG08609">
    <property type="taxonomic scope" value="Archaea"/>
</dbReference>
<dbReference type="STRING" id="604354.TSIB_0226"/>
<keyword evidence="3" id="KW-1185">Reference proteome</keyword>